<sequence>MHCISVAVCPTNANCYGGQTCLHNGCYYGTTAYNTGTQSCSSTEQCPGDQLCINNFCLPSNIAELGTQNQPMLIACSTGAPCPVGYYCVNGFCVRNALTSTFACSRGLCPPRMVCYMGRCTSSSFFGK</sequence>
<protein>
    <recommendedName>
        <fullName evidence="1">DUF7107 domain-containing protein</fullName>
    </recommendedName>
</protein>
<dbReference type="Proteomes" id="UP000746747">
    <property type="component" value="Unassembled WGS sequence"/>
</dbReference>
<accession>A0A8J2MUE6</accession>
<evidence type="ECO:0000259" key="1">
    <source>
        <dbReference type="Pfam" id="PF23416"/>
    </source>
</evidence>
<dbReference type="PANTHER" id="PTHR36519:SF9">
    <property type="entry name" value="EB DOMAIN-CONTAINING PROTEIN-RELATED"/>
    <property type="match status" value="1"/>
</dbReference>
<dbReference type="EMBL" id="CAKAEH010001902">
    <property type="protein sequence ID" value="CAG9540148.1"/>
    <property type="molecule type" value="Genomic_DNA"/>
</dbReference>
<dbReference type="PANTHER" id="PTHR36519">
    <property type="entry name" value="FIP (FUNGUS-INDUCED PROTEIN) RELATED-RELATED"/>
    <property type="match status" value="1"/>
</dbReference>
<evidence type="ECO:0000313" key="2">
    <source>
        <dbReference type="EMBL" id="CAG9540148.1"/>
    </source>
</evidence>
<dbReference type="AlphaFoldDB" id="A0A8J2MUE6"/>
<organism evidence="2 3">
    <name type="scientific">Cercopithifilaria johnstoni</name>
    <dbReference type="NCBI Taxonomy" id="2874296"/>
    <lineage>
        <taxon>Eukaryota</taxon>
        <taxon>Metazoa</taxon>
        <taxon>Ecdysozoa</taxon>
        <taxon>Nematoda</taxon>
        <taxon>Chromadorea</taxon>
        <taxon>Rhabditida</taxon>
        <taxon>Spirurina</taxon>
        <taxon>Spiruromorpha</taxon>
        <taxon>Filarioidea</taxon>
        <taxon>Onchocercidae</taxon>
        <taxon>Cercopithifilaria</taxon>
    </lineage>
</organism>
<dbReference type="InterPro" id="IPR055531">
    <property type="entry name" value="DUF7107"/>
</dbReference>
<evidence type="ECO:0000313" key="3">
    <source>
        <dbReference type="Proteomes" id="UP000746747"/>
    </source>
</evidence>
<gene>
    <name evidence="2" type="ORF">CJOHNSTONI_LOCUS9688</name>
</gene>
<reference evidence="2" key="1">
    <citation type="submission" date="2021-09" db="EMBL/GenBank/DDBJ databases">
        <authorList>
            <consortium name="Pathogen Informatics"/>
        </authorList>
    </citation>
    <scope>NUCLEOTIDE SEQUENCE</scope>
</reference>
<dbReference type="OrthoDB" id="5850558at2759"/>
<feature type="domain" description="DUF7107" evidence="1">
    <location>
        <begin position="39"/>
        <end position="94"/>
    </location>
</feature>
<name>A0A8J2MUE6_9BILA</name>
<dbReference type="Pfam" id="PF23416">
    <property type="entry name" value="DUF7107"/>
    <property type="match status" value="1"/>
</dbReference>
<keyword evidence="3" id="KW-1185">Reference proteome</keyword>
<comment type="caution">
    <text evidence="2">The sequence shown here is derived from an EMBL/GenBank/DDBJ whole genome shotgun (WGS) entry which is preliminary data.</text>
</comment>
<proteinExistence type="predicted"/>